<feature type="domain" description="Dynein heavy chain tail" evidence="1">
    <location>
        <begin position="9"/>
        <end position="62"/>
    </location>
</feature>
<feature type="non-terminal residue" evidence="3">
    <location>
        <position position="218"/>
    </location>
</feature>
<dbReference type="InterPro" id="IPR013594">
    <property type="entry name" value="Dynein_heavy_tail"/>
</dbReference>
<evidence type="ECO:0000259" key="1">
    <source>
        <dbReference type="Pfam" id="PF08385"/>
    </source>
</evidence>
<dbReference type="Pfam" id="PF08385">
    <property type="entry name" value="DHC_N1"/>
    <property type="match status" value="2"/>
</dbReference>
<evidence type="ECO:0000313" key="3">
    <source>
        <dbReference type="RefSeq" id="XP_008577627.1"/>
    </source>
</evidence>
<dbReference type="Proteomes" id="UP000694923">
    <property type="component" value="Unplaced"/>
</dbReference>
<feature type="domain" description="Dynein heavy chain tail" evidence="1">
    <location>
        <begin position="64"/>
        <end position="218"/>
    </location>
</feature>
<name>A0ABM0RAI6_GALVR</name>
<protein>
    <submittedName>
        <fullName evidence="3">Dynein heavy chain 9, axonemal-like</fullName>
    </submittedName>
</protein>
<dbReference type="InterPro" id="IPR026983">
    <property type="entry name" value="DHC"/>
</dbReference>
<proteinExistence type="predicted"/>
<dbReference type="RefSeq" id="XP_008577627.1">
    <property type="nucleotide sequence ID" value="XM_008579405.1"/>
</dbReference>
<dbReference type="GeneID" id="103595879"/>
<evidence type="ECO:0000313" key="2">
    <source>
        <dbReference type="Proteomes" id="UP000694923"/>
    </source>
</evidence>
<gene>
    <name evidence="3" type="primary">LOC103595879</name>
</gene>
<keyword evidence="2" id="KW-1185">Reference proteome</keyword>
<organism evidence="2 3">
    <name type="scientific">Galeopterus variegatus</name>
    <name type="common">Malayan flying lemur</name>
    <name type="synonym">Cynocephalus variegatus</name>
    <dbReference type="NCBI Taxonomy" id="482537"/>
    <lineage>
        <taxon>Eukaryota</taxon>
        <taxon>Metazoa</taxon>
        <taxon>Chordata</taxon>
        <taxon>Craniata</taxon>
        <taxon>Vertebrata</taxon>
        <taxon>Euteleostomi</taxon>
        <taxon>Mammalia</taxon>
        <taxon>Eutheria</taxon>
        <taxon>Euarchontoglires</taxon>
        <taxon>Dermoptera</taxon>
        <taxon>Cynocephalidae</taxon>
        <taxon>Galeopterus</taxon>
    </lineage>
</organism>
<dbReference type="PANTHER" id="PTHR46532">
    <property type="entry name" value="MALE FERTILITY FACTOR KL5"/>
    <property type="match status" value="1"/>
</dbReference>
<accession>A0ABM0RAI6</accession>
<dbReference type="PANTHER" id="PTHR46532:SF11">
    <property type="entry name" value="DYNEIN AXONEMAL HEAVY CHAIN 12"/>
    <property type="match status" value="1"/>
</dbReference>
<sequence>MKKPSTEMDLLKTALDFHKLGKLEFSGIKGNALSQQVQQMFEEFQEMYRVFSEASYDCMDLQSRLLDIAGNLLKRPLVAQETSDKYLVLIQMFNKDLDVVRIIYNQHVLEEAELGFSPVHKNMPTVAGGLRWAQELRQRIEGPFSNFRRIPHPCMESAEGRRMLQKYEDTLSLLDKYETRLYEDWCQTVSEKSQYNLSQPLLKRDPETKQITVNFNPQ</sequence>
<reference evidence="3" key="1">
    <citation type="submission" date="2025-08" db="UniProtKB">
        <authorList>
            <consortium name="RefSeq"/>
        </authorList>
    </citation>
    <scope>IDENTIFICATION</scope>
</reference>